<gene>
    <name evidence="2" type="primary">LOC108741753</name>
</gene>
<dbReference type="GeneID" id="108741753"/>
<organism evidence="1 2">
    <name type="scientific">Agrilus planipennis</name>
    <name type="common">Emerald ash borer</name>
    <name type="synonym">Agrilus marcopoli</name>
    <dbReference type="NCBI Taxonomy" id="224129"/>
    <lineage>
        <taxon>Eukaryota</taxon>
        <taxon>Metazoa</taxon>
        <taxon>Ecdysozoa</taxon>
        <taxon>Arthropoda</taxon>
        <taxon>Hexapoda</taxon>
        <taxon>Insecta</taxon>
        <taxon>Pterygota</taxon>
        <taxon>Neoptera</taxon>
        <taxon>Endopterygota</taxon>
        <taxon>Coleoptera</taxon>
        <taxon>Polyphaga</taxon>
        <taxon>Elateriformia</taxon>
        <taxon>Buprestoidea</taxon>
        <taxon>Buprestidae</taxon>
        <taxon>Agrilinae</taxon>
        <taxon>Agrilus</taxon>
    </lineage>
</organism>
<dbReference type="RefSeq" id="XP_018332161.1">
    <property type="nucleotide sequence ID" value="XM_018476659.1"/>
</dbReference>
<name>A0A1W4X7T6_AGRPL</name>
<evidence type="ECO:0000313" key="1">
    <source>
        <dbReference type="Proteomes" id="UP000192223"/>
    </source>
</evidence>
<protein>
    <submittedName>
        <fullName evidence="2">Uncharacterized protein LOC108741753</fullName>
    </submittedName>
</protein>
<dbReference type="Pfam" id="PF24787">
    <property type="entry name" value="TEX47"/>
    <property type="match status" value="1"/>
</dbReference>
<accession>A0A1W4X7T6</accession>
<dbReference type="KEGG" id="apln:108741753"/>
<dbReference type="PANTHER" id="PTHR34035:SF1">
    <property type="entry name" value="TESTIS-EXPRESSED PROTEIN 47"/>
    <property type="match status" value="1"/>
</dbReference>
<evidence type="ECO:0000313" key="2">
    <source>
        <dbReference type="RefSeq" id="XP_018332161.1"/>
    </source>
</evidence>
<sequence length="291" mass="33224">MPLFASLIEQPRTTLLDILKQNLEITRRETHIDRKVLIGEHDLGMSPKWGVGESIRNVAEEINEEYTDEKLTGVLLCYPIYFCVVIDGSENTLSKFITMLIKKYGSQIRKFKMLAHFHNIYARFVDDWIVASGKPPKLWKKMPTDADIERTFKYVTFCVKKLFGLCTQIKQQTPQVQGAVSTLEIGKSSMSFEYSTTTLESSISLLNTGPVSSFGAQDKGNKWRDFLPEYGLLQFLLDSPYVTNVFDLLNKMKTVPVLDITEDFCWPHGESINIDDFFNKPSDPASDLPLR</sequence>
<dbReference type="OrthoDB" id="548795at2759"/>
<dbReference type="InterPro" id="IPR055308">
    <property type="entry name" value="TEX47-like"/>
</dbReference>
<dbReference type="AlphaFoldDB" id="A0A1W4X7T6"/>
<proteinExistence type="predicted"/>
<dbReference type="Proteomes" id="UP000192223">
    <property type="component" value="Unplaced"/>
</dbReference>
<keyword evidence="1" id="KW-1185">Reference proteome</keyword>
<dbReference type="InParanoid" id="A0A1W4X7T6"/>
<dbReference type="PANTHER" id="PTHR34035">
    <property type="entry name" value="TESTIS-EXPRESSED PROTEIN 47"/>
    <property type="match status" value="1"/>
</dbReference>
<reference evidence="2" key="1">
    <citation type="submission" date="2025-08" db="UniProtKB">
        <authorList>
            <consortium name="RefSeq"/>
        </authorList>
    </citation>
    <scope>IDENTIFICATION</scope>
    <source>
        <tissue evidence="2">Entire body</tissue>
    </source>
</reference>